<evidence type="ECO:0000313" key="2">
    <source>
        <dbReference type="Proteomes" id="UP000054007"/>
    </source>
</evidence>
<protein>
    <recommendedName>
        <fullName evidence="3">F-box domain-containing protein</fullName>
    </recommendedName>
</protein>
<evidence type="ECO:0008006" key="3">
    <source>
        <dbReference type="Google" id="ProtNLM"/>
    </source>
</evidence>
<dbReference type="EMBL" id="KN880758">
    <property type="protein sequence ID" value="KIY62673.1"/>
    <property type="molecule type" value="Genomic_DNA"/>
</dbReference>
<proteinExistence type="predicted"/>
<name>A0A0D7AWE0_9AGAR</name>
<reference evidence="1 2" key="1">
    <citation type="journal article" date="2015" name="Fungal Genet. Biol.">
        <title>Evolution of novel wood decay mechanisms in Agaricales revealed by the genome sequences of Fistulina hepatica and Cylindrobasidium torrendii.</title>
        <authorList>
            <person name="Floudas D."/>
            <person name="Held B.W."/>
            <person name="Riley R."/>
            <person name="Nagy L.G."/>
            <person name="Koehler G."/>
            <person name="Ransdell A.S."/>
            <person name="Younus H."/>
            <person name="Chow J."/>
            <person name="Chiniquy J."/>
            <person name="Lipzen A."/>
            <person name="Tritt A."/>
            <person name="Sun H."/>
            <person name="Haridas S."/>
            <person name="LaButti K."/>
            <person name="Ohm R.A."/>
            <person name="Kues U."/>
            <person name="Blanchette R.A."/>
            <person name="Grigoriev I.V."/>
            <person name="Minto R.E."/>
            <person name="Hibbett D.S."/>
        </authorList>
    </citation>
    <scope>NUCLEOTIDE SEQUENCE [LARGE SCALE GENOMIC DNA]</scope>
    <source>
        <strain evidence="1 2">FP15055 ss-10</strain>
    </source>
</reference>
<gene>
    <name evidence="1" type="ORF">CYLTODRAFT_414561</name>
</gene>
<keyword evidence="2" id="KW-1185">Reference proteome</keyword>
<organism evidence="1 2">
    <name type="scientific">Cylindrobasidium torrendii FP15055 ss-10</name>
    <dbReference type="NCBI Taxonomy" id="1314674"/>
    <lineage>
        <taxon>Eukaryota</taxon>
        <taxon>Fungi</taxon>
        <taxon>Dikarya</taxon>
        <taxon>Basidiomycota</taxon>
        <taxon>Agaricomycotina</taxon>
        <taxon>Agaricomycetes</taxon>
        <taxon>Agaricomycetidae</taxon>
        <taxon>Agaricales</taxon>
        <taxon>Marasmiineae</taxon>
        <taxon>Physalacriaceae</taxon>
        <taxon>Cylindrobasidium</taxon>
    </lineage>
</organism>
<dbReference type="Proteomes" id="UP000054007">
    <property type="component" value="Unassembled WGS sequence"/>
</dbReference>
<dbReference type="AlphaFoldDB" id="A0A0D7AWE0"/>
<sequence length="530" mass="60170">MYAHDNPPLMRGVSDDTNAPPIKRLHLELLSSILTLAVDATFLDAIAFDEENDKCTAPRRVACMQSSISFVDRRFRGATLLTAEFWRTIVLHLSGDGCIPPHIEDGTILHRAGILPLRVLCHVDPDVLPEHGSVKLDKLLRVLPKYFAKSSAFLLYLPQASILDHSRWIDFREVWVAGRITQLWLRSYKCSNTPASNTRVWAYSLICLPSLREVRTNFSVSCISLLDGHADVIDLSLHLTHLSSKSLSLGWVVHMLRDIPTLRELRVGTILEDEFWGGLDVSQEHVEHFSLEVLYIENPSQSHALSSFTFPALKTLEYTSYQRTEDIPIPSWPEDPDDSDLDFFRHCSLERLSVWHGPLSEDMTQILMCQSSLTELSLHHFEEYGYTFGSVPSLPDSVLEFLHAPNLPLLRSLSLVVVADQLALLRSMLASRRVMNGSVLDTLALTIWNAGRLCRPSSTYTDEEYDGIRTYWQERNTAWTHSTLEDDLMHFEEDGVTVYLAYQGYSNWGCGKSYRNQIWTCAQTGKMGLQ</sequence>
<accession>A0A0D7AWE0</accession>
<evidence type="ECO:0000313" key="1">
    <source>
        <dbReference type="EMBL" id="KIY62673.1"/>
    </source>
</evidence>